<dbReference type="AlphaFoldDB" id="A0A6I4MFQ1"/>
<organism evidence="2 3">
    <name type="scientific">Actinomadura physcomitrii</name>
    <dbReference type="NCBI Taxonomy" id="2650748"/>
    <lineage>
        <taxon>Bacteria</taxon>
        <taxon>Bacillati</taxon>
        <taxon>Actinomycetota</taxon>
        <taxon>Actinomycetes</taxon>
        <taxon>Streptosporangiales</taxon>
        <taxon>Thermomonosporaceae</taxon>
        <taxon>Actinomadura</taxon>
    </lineage>
</organism>
<gene>
    <name evidence="2" type="ORF">F8568_019710</name>
</gene>
<dbReference type="RefSeq" id="WP_151595026.1">
    <property type="nucleotide sequence ID" value="NZ_WBMS02000014.1"/>
</dbReference>
<name>A0A6I4MFQ1_9ACTN</name>
<feature type="transmembrane region" description="Helical" evidence="1">
    <location>
        <begin position="61"/>
        <end position="79"/>
    </location>
</feature>
<feature type="transmembrane region" description="Helical" evidence="1">
    <location>
        <begin position="299"/>
        <end position="322"/>
    </location>
</feature>
<keyword evidence="3" id="KW-1185">Reference proteome</keyword>
<comment type="caution">
    <text evidence="2">The sequence shown here is derived from an EMBL/GenBank/DDBJ whole genome shotgun (WGS) entry which is preliminary data.</text>
</comment>
<feature type="transmembrane region" description="Helical" evidence="1">
    <location>
        <begin position="125"/>
        <end position="147"/>
    </location>
</feature>
<feature type="transmembrane region" description="Helical" evidence="1">
    <location>
        <begin position="213"/>
        <end position="234"/>
    </location>
</feature>
<evidence type="ECO:0000313" key="2">
    <source>
        <dbReference type="EMBL" id="MWA02561.1"/>
    </source>
</evidence>
<keyword evidence="1" id="KW-1133">Transmembrane helix</keyword>
<accession>A0A6I4MFQ1</accession>
<dbReference type="Proteomes" id="UP000462055">
    <property type="component" value="Unassembled WGS sequence"/>
</dbReference>
<keyword evidence="1" id="KW-0472">Membrane</keyword>
<evidence type="ECO:0000313" key="3">
    <source>
        <dbReference type="Proteomes" id="UP000462055"/>
    </source>
</evidence>
<proteinExistence type="predicted"/>
<dbReference type="EMBL" id="WBMS02000014">
    <property type="protein sequence ID" value="MWA02561.1"/>
    <property type="molecule type" value="Genomic_DNA"/>
</dbReference>
<keyword evidence="1" id="KW-0812">Transmembrane</keyword>
<evidence type="ECO:0000256" key="1">
    <source>
        <dbReference type="SAM" id="Phobius"/>
    </source>
</evidence>
<feature type="transmembrane region" description="Helical" evidence="1">
    <location>
        <begin position="21"/>
        <end position="41"/>
    </location>
</feature>
<sequence>MATSHGQSRTITPRAAWRGRLPLVALAWVTAYGGLRIYWAAGHRPARLSPIGTDLVVFTGWASAVLCGAAALVLAVLMLPAARALSRAPRLALIAAGWAVGAALTAAGAMLLLDVVGGILPGLGLGLHPLGALSRAACVAAGVMTGLSARAYARRTRAGCTGCGRTAGAPAAPSARTPRWAYGAAYLAIAGCAARIAAQAAVGFDWGRGVSGVLFLIGFVLGGTLLPLALVHRFGRRWPRSVPGLAGRAVPRRLVLWPGTALSAGLVVYFGLMLLQMIWERMHGRDPFPPDGRMDLPEAFFWVAVPGYLAWGAGLAAAALGYARGTRAPCRACGR</sequence>
<protein>
    <recommendedName>
        <fullName evidence="4">DUF3995 domain-containing protein</fullName>
    </recommendedName>
</protein>
<feature type="transmembrane region" description="Helical" evidence="1">
    <location>
        <begin position="254"/>
        <end position="279"/>
    </location>
</feature>
<feature type="transmembrane region" description="Helical" evidence="1">
    <location>
        <begin position="180"/>
        <end position="201"/>
    </location>
</feature>
<feature type="transmembrane region" description="Helical" evidence="1">
    <location>
        <begin position="91"/>
        <end position="113"/>
    </location>
</feature>
<reference evidence="2" key="1">
    <citation type="submission" date="2019-12" db="EMBL/GenBank/DDBJ databases">
        <title>Actinomadura physcomitrii sp. nov., a novel actinomycete isolated from moss [Physcomitrium sphaericum (Ludw) Fuernr].</title>
        <authorList>
            <person name="Zhuang X."/>
        </authorList>
    </citation>
    <scope>NUCLEOTIDE SEQUENCE [LARGE SCALE GENOMIC DNA]</scope>
    <source>
        <strain evidence="2">LD22</strain>
    </source>
</reference>
<evidence type="ECO:0008006" key="4">
    <source>
        <dbReference type="Google" id="ProtNLM"/>
    </source>
</evidence>